<feature type="compositionally biased region" description="Polar residues" evidence="1">
    <location>
        <begin position="24"/>
        <end position="36"/>
    </location>
</feature>
<name>A0A927BPG2_9BACL</name>
<organism evidence="2 3">
    <name type="scientific">Paenibacillus sabuli</name>
    <dbReference type="NCBI Taxonomy" id="2772509"/>
    <lineage>
        <taxon>Bacteria</taxon>
        <taxon>Bacillati</taxon>
        <taxon>Bacillota</taxon>
        <taxon>Bacilli</taxon>
        <taxon>Bacillales</taxon>
        <taxon>Paenibacillaceae</taxon>
        <taxon>Paenibacillus</taxon>
    </lineage>
</organism>
<dbReference type="RefSeq" id="WP_190914858.1">
    <property type="nucleotide sequence ID" value="NZ_JACXIZ010000010.1"/>
</dbReference>
<protein>
    <recommendedName>
        <fullName evidence="4">Phosphatidylinositol 3-/4-kinase</fullName>
    </recommendedName>
</protein>
<proteinExistence type="predicted"/>
<dbReference type="AlphaFoldDB" id="A0A927BPG2"/>
<keyword evidence="3" id="KW-1185">Reference proteome</keyword>
<dbReference type="Proteomes" id="UP000621560">
    <property type="component" value="Unassembled WGS sequence"/>
</dbReference>
<feature type="region of interest" description="Disordered" evidence="1">
    <location>
        <begin position="1"/>
        <end position="50"/>
    </location>
</feature>
<comment type="caution">
    <text evidence="2">The sequence shown here is derived from an EMBL/GenBank/DDBJ whole genome shotgun (WGS) entry which is preliminary data.</text>
</comment>
<dbReference type="EMBL" id="JACXIZ010000010">
    <property type="protein sequence ID" value="MBD2844301.1"/>
    <property type="molecule type" value="Genomic_DNA"/>
</dbReference>
<reference evidence="2" key="1">
    <citation type="submission" date="2020-09" db="EMBL/GenBank/DDBJ databases">
        <title>A novel bacterium of genus Paenibacillus, isolated from South China Sea.</title>
        <authorList>
            <person name="Huang H."/>
            <person name="Mo K."/>
            <person name="Hu Y."/>
        </authorList>
    </citation>
    <scope>NUCLEOTIDE SEQUENCE</scope>
    <source>
        <strain evidence="2">IB182496</strain>
    </source>
</reference>
<evidence type="ECO:0008006" key="4">
    <source>
        <dbReference type="Google" id="ProtNLM"/>
    </source>
</evidence>
<evidence type="ECO:0000313" key="2">
    <source>
        <dbReference type="EMBL" id="MBD2844301.1"/>
    </source>
</evidence>
<sequence length="529" mass="57839">MHTSDHTTDLQAKQVNVLRDTPSTKRTAPSSASAWKNAQPSARSGAAPSPANSLLQLQQTAGNSAALQQAHHGATQGDAIQRMPTRDQVVRQLGPPKEHVKNPLAGKWLGKKLRVNENLKNNSSRYRSILDKLDLFNTYITTTAVGDTQQAVEQQLDQIKAHYRSVETALQQYEASKEGGAKAAYFQNLLAQLPTERAETIVNGHRLMHEPPAERTMWSVHAARTAGTMVLNDRMSTNQTIQGGINEVKFFRHGRTEGAFKANKDTLADVDMMAPDVDINSPEAKESGIADDFGIDKQDARLSKRDVALSRLNQMLGANVIAKAQLAIYESGGGPVSGSFMDKADGKTAGALGKSGEMTSDGANDTVNVNDPNLQRLMSRLQLIDTLAMQADRHQGNYFIDYDDRGNVVSVTGIDNDMSFGTRTKIDVRRQEYPSLSKFVDKELAQRILALNAEDLGLVMQDLLNPAEIGALMERLDKLQTHLQKLQSDNKLLAPGEWNDITAEALAAENNGYEGGSYYGKLKNEVDGD</sequence>
<gene>
    <name evidence="2" type="ORF">IDH44_03795</name>
</gene>
<evidence type="ECO:0000256" key="1">
    <source>
        <dbReference type="SAM" id="MobiDB-lite"/>
    </source>
</evidence>
<evidence type="ECO:0000313" key="3">
    <source>
        <dbReference type="Proteomes" id="UP000621560"/>
    </source>
</evidence>
<accession>A0A927BPG2</accession>
<feature type="region of interest" description="Disordered" evidence="1">
    <location>
        <begin position="62"/>
        <end position="82"/>
    </location>
</feature>
<feature type="compositionally biased region" description="Low complexity" evidence="1">
    <location>
        <begin position="38"/>
        <end position="50"/>
    </location>
</feature>